<evidence type="ECO:0000259" key="1">
    <source>
        <dbReference type="Pfam" id="PF21814"/>
    </source>
</evidence>
<proteinExistence type="predicted"/>
<dbReference type="AlphaFoldDB" id="A0A932ZVE5"/>
<dbReference type="Proteomes" id="UP000752292">
    <property type="component" value="Unassembled WGS sequence"/>
</dbReference>
<name>A0A932ZVE5_UNCTE</name>
<comment type="caution">
    <text evidence="2">The sequence shown here is derived from an EMBL/GenBank/DDBJ whole genome shotgun (WGS) entry which is preliminary data.</text>
</comment>
<dbReference type="InterPro" id="IPR049250">
    <property type="entry name" value="DUF6883"/>
</dbReference>
<gene>
    <name evidence="2" type="ORF">HY618_06960</name>
</gene>
<accession>A0A932ZVE5</accession>
<organism evidence="2 3">
    <name type="scientific">Tectimicrobiota bacterium</name>
    <dbReference type="NCBI Taxonomy" id="2528274"/>
    <lineage>
        <taxon>Bacteria</taxon>
        <taxon>Pseudomonadati</taxon>
        <taxon>Nitrospinota/Tectimicrobiota group</taxon>
        <taxon>Candidatus Tectimicrobiota</taxon>
    </lineage>
</organism>
<reference evidence="2" key="1">
    <citation type="submission" date="2020-07" db="EMBL/GenBank/DDBJ databases">
        <title>Huge and variable diversity of episymbiotic CPR bacteria and DPANN archaea in groundwater ecosystems.</title>
        <authorList>
            <person name="He C.Y."/>
            <person name="Keren R."/>
            <person name="Whittaker M."/>
            <person name="Farag I.F."/>
            <person name="Doudna J."/>
            <person name="Cate J.H.D."/>
            <person name="Banfield J.F."/>
        </authorList>
    </citation>
    <scope>NUCLEOTIDE SEQUENCE</scope>
    <source>
        <strain evidence="2">NC_groundwater_1370_Ag_S-0.2um_69_93</strain>
    </source>
</reference>
<feature type="domain" description="DUF6883" evidence="1">
    <location>
        <begin position="2"/>
        <end position="110"/>
    </location>
</feature>
<dbReference type="EMBL" id="JACQRX010000304">
    <property type="protein sequence ID" value="MBI4252184.1"/>
    <property type="molecule type" value="Genomic_DNA"/>
</dbReference>
<sequence length="115" mass="12476">MKLPGADAAEVPEEKVSGYLLSAAHRDGRHKAAFFQAFGFTADAPDVLARALRRHAAEREVAAVEESPFGTRYVVEGIMEAPDGRAPAVRSVWFIEAGEEAPRLVTAYPLERGKP</sequence>
<protein>
    <recommendedName>
        <fullName evidence="1">DUF6883 domain-containing protein</fullName>
    </recommendedName>
</protein>
<evidence type="ECO:0000313" key="3">
    <source>
        <dbReference type="Proteomes" id="UP000752292"/>
    </source>
</evidence>
<evidence type="ECO:0000313" key="2">
    <source>
        <dbReference type="EMBL" id="MBI4252184.1"/>
    </source>
</evidence>
<dbReference type="Pfam" id="PF21814">
    <property type="entry name" value="DUF6883"/>
    <property type="match status" value="1"/>
</dbReference>